<keyword evidence="1" id="KW-0378">Hydrolase</keyword>
<organism evidence="1 2">
    <name type="scientific">Faecalicatena fissicatena</name>
    <dbReference type="NCBI Taxonomy" id="290055"/>
    <lineage>
        <taxon>Bacteria</taxon>
        <taxon>Bacillati</taxon>
        <taxon>Bacillota</taxon>
        <taxon>Clostridia</taxon>
        <taxon>Lachnospirales</taxon>
        <taxon>Lachnospiraceae</taxon>
        <taxon>Faecalicatena</taxon>
    </lineage>
</organism>
<dbReference type="EMBL" id="JACLYY010000006">
    <property type="protein sequence ID" value="MBM6737954.1"/>
    <property type="molecule type" value="Genomic_DNA"/>
</dbReference>
<dbReference type="GO" id="GO:0016787">
    <property type="term" value="F:hydrolase activity"/>
    <property type="evidence" value="ECO:0007669"/>
    <property type="project" value="UniProtKB-KW"/>
</dbReference>
<accession>A0ABS2E8K8</accession>
<gene>
    <name evidence="1" type="ORF">H7U36_07540</name>
</gene>
<dbReference type="PANTHER" id="PTHR48098">
    <property type="entry name" value="ENTEROCHELIN ESTERASE-RELATED"/>
    <property type="match status" value="1"/>
</dbReference>
<dbReference type="Pfam" id="PF00756">
    <property type="entry name" value="Esterase"/>
    <property type="match status" value="1"/>
</dbReference>
<protein>
    <submittedName>
        <fullName evidence="1">Alpha/beta hydrolase</fullName>
    </submittedName>
</protein>
<dbReference type="PANTHER" id="PTHR48098:SF6">
    <property type="entry name" value="FERRI-BACILLIBACTIN ESTERASE BESA"/>
    <property type="match status" value="1"/>
</dbReference>
<dbReference type="Proteomes" id="UP000716906">
    <property type="component" value="Unassembled WGS sequence"/>
</dbReference>
<dbReference type="InterPro" id="IPR050583">
    <property type="entry name" value="Mycobacterial_A85_antigen"/>
</dbReference>
<keyword evidence="2" id="KW-1185">Reference proteome</keyword>
<reference evidence="1 2" key="1">
    <citation type="journal article" date="2021" name="Sci. Rep.">
        <title>The distribution of antibiotic resistance genes in chicken gut microbiota commensals.</title>
        <authorList>
            <person name="Juricova H."/>
            <person name="Matiasovicova J."/>
            <person name="Kubasova T."/>
            <person name="Cejkova D."/>
            <person name="Rychlik I."/>
        </authorList>
    </citation>
    <scope>NUCLEOTIDE SEQUENCE [LARGE SCALE GENOMIC DNA]</scope>
    <source>
        <strain evidence="1 2">An773</strain>
    </source>
</reference>
<dbReference type="Gene3D" id="3.40.50.1820">
    <property type="entry name" value="alpha/beta hydrolase"/>
    <property type="match status" value="1"/>
</dbReference>
<comment type="caution">
    <text evidence="1">The sequence shown here is derived from an EMBL/GenBank/DDBJ whole genome shotgun (WGS) entry which is preliminary data.</text>
</comment>
<dbReference type="RefSeq" id="WP_205155948.1">
    <property type="nucleotide sequence ID" value="NZ_JACLYY010000006.1"/>
</dbReference>
<sequence length="224" mass="25082">MLSFTTANKKITVFPSAEPNRPIIYLNTFGEEAEQVLQVLRDGAGSDFTLAAVSSLDWNRDMVPWDIPPISANSAPCIGGADHYLRLLLESILPKAEEAVRGTPPWRGLAGYSLAGLFAVYAIYQTDVFSRIASISGSLWFPGIREYIFSRQPVRWPDHMYFSLGDREHRTRNSSMKCVRSNTEEIASFYKEQGIDTVFRLNPGNHFKNAAERSAAGIGWMLSR</sequence>
<dbReference type="SUPFAM" id="SSF53474">
    <property type="entry name" value="alpha/beta-Hydrolases"/>
    <property type="match status" value="1"/>
</dbReference>
<proteinExistence type="predicted"/>
<evidence type="ECO:0000313" key="2">
    <source>
        <dbReference type="Proteomes" id="UP000716906"/>
    </source>
</evidence>
<dbReference type="InterPro" id="IPR000801">
    <property type="entry name" value="Esterase-like"/>
</dbReference>
<name>A0ABS2E8K8_9FIRM</name>
<evidence type="ECO:0000313" key="1">
    <source>
        <dbReference type="EMBL" id="MBM6737954.1"/>
    </source>
</evidence>
<dbReference type="InterPro" id="IPR029058">
    <property type="entry name" value="AB_hydrolase_fold"/>
</dbReference>